<gene>
    <name evidence="11" type="ORF">FHR87_001802</name>
</gene>
<dbReference type="InterPro" id="IPR023214">
    <property type="entry name" value="HAD_sf"/>
</dbReference>
<keyword evidence="5" id="KW-0479">Metal-binding</keyword>
<comment type="similarity">
    <text evidence="2">Belongs to the HAD-like hydrolase superfamily. SerB family.</text>
</comment>
<evidence type="ECO:0000313" key="12">
    <source>
        <dbReference type="Proteomes" id="UP000549250"/>
    </source>
</evidence>
<comment type="pathway">
    <text evidence="1">Amino-acid biosynthesis; L-histidine biosynthesis; L-histidine from 5-phospho-alpha-D-ribose 1-diphosphate: step 8/9.</text>
</comment>
<evidence type="ECO:0000313" key="11">
    <source>
        <dbReference type="EMBL" id="MBB3103406.1"/>
    </source>
</evidence>
<dbReference type="SUPFAM" id="SSF56784">
    <property type="entry name" value="HAD-like"/>
    <property type="match status" value="1"/>
</dbReference>
<protein>
    <recommendedName>
        <fullName evidence="4">Histidinol-phosphatase</fullName>
        <ecNumber evidence="3">3.1.3.15</ecNumber>
    </recommendedName>
    <alternativeName>
        <fullName evidence="8">Histidinol-phosphate phosphatase</fullName>
    </alternativeName>
</protein>
<dbReference type="EC" id="3.1.3.15" evidence="3"/>
<evidence type="ECO:0000256" key="5">
    <source>
        <dbReference type="ARBA" id="ARBA00022723"/>
    </source>
</evidence>
<dbReference type="CDD" id="cd02612">
    <property type="entry name" value="HAD_PGPPase"/>
    <property type="match status" value="1"/>
</dbReference>
<evidence type="ECO:0000256" key="3">
    <source>
        <dbReference type="ARBA" id="ARBA00013085"/>
    </source>
</evidence>
<dbReference type="Pfam" id="PF12710">
    <property type="entry name" value="HAD"/>
    <property type="match status" value="1"/>
</dbReference>
<dbReference type="InterPro" id="IPR036412">
    <property type="entry name" value="HAD-like_sf"/>
</dbReference>
<dbReference type="NCBIfam" id="TIGR01488">
    <property type="entry name" value="HAD-SF-IB"/>
    <property type="match status" value="1"/>
</dbReference>
<sequence length="220" mass="25445">MRLAIFDLDNTLLAGDSDHAWGEYICNRGLVDTEAYRARNNGFYQDYQAGRLDVLAYQSFCQEILSRSDMHQLHEWHREFMRDHLEPIILARGERLVREHQEAGDLVMIITATNRFITGPIATRLGVEILLATECEMRDGRYTGQVTDVPCYQAGKVTRLERWLAQTGHDLHDSYFYSDSHNDLPLLERVTHAVAVDPDPTLRVEAEKRGWKVISLREDR</sequence>
<name>A0A839T4I5_AZOMA</name>
<organism evidence="11 12">
    <name type="scientific">Azomonas macrocytogenes</name>
    <name type="common">Azotobacter macrocytogenes</name>
    <dbReference type="NCBI Taxonomy" id="69962"/>
    <lineage>
        <taxon>Bacteria</taxon>
        <taxon>Pseudomonadati</taxon>
        <taxon>Pseudomonadota</taxon>
        <taxon>Gammaproteobacteria</taxon>
        <taxon>Pseudomonadales</taxon>
        <taxon>Pseudomonadaceae</taxon>
        <taxon>Azomonas</taxon>
    </lineage>
</organism>
<dbReference type="GO" id="GO:0046872">
    <property type="term" value="F:metal ion binding"/>
    <property type="evidence" value="ECO:0007669"/>
    <property type="project" value="UniProtKB-KW"/>
</dbReference>
<dbReference type="RefSeq" id="WP_183166349.1">
    <property type="nucleotide sequence ID" value="NZ_JACHXI010000007.1"/>
</dbReference>
<keyword evidence="6 11" id="KW-0378">Hydrolase</keyword>
<dbReference type="GO" id="GO:0004401">
    <property type="term" value="F:histidinol-phosphatase activity"/>
    <property type="evidence" value="ECO:0007669"/>
    <property type="project" value="UniProtKB-EC"/>
</dbReference>
<dbReference type="FunFam" id="3.40.50.1000:FF:000025">
    <property type="entry name" value="HAD hydrolase, family IB"/>
    <property type="match status" value="1"/>
</dbReference>
<evidence type="ECO:0000256" key="7">
    <source>
        <dbReference type="ARBA" id="ARBA00022842"/>
    </source>
</evidence>
<keyword evidence="7" id="KW-0460">Magnesium</keyword>
<keyword evidence="12" id="KW-1185">Reference proteome</keyword>
<dbReference type="Gene3D" id="3.40.50.1000">
    <property type="entry name" value="HAD superfamily/HAD-like"/>
    <property type="match status" value="1"/>
</dbReference>
<evidence type="ECO:0000256" key="4">
    <source>
        <dbReference type="ARBA" id="ARBA00021697"/>
    </source>
</evidence>
<dbReference type="Proteomes" id="UP000549250">
    <property type="component" value="Unassembled WGS sequence"/>
</dbReference>
<evidence type="ECO:0000256" key="8">
    <source>
        <dbReference type="ARBA" id="ARBA00033209"/>
    </source>
</evidence>
<accession>A0A839T4I5</accession>
<dbReference type="InterPro" id="IPR006385">
    <property type="entry name" value="HAD_hydro_SerB1"/>
</dbReference>
<comment type="function">
    <text evidence="10">Catalyzes the dephosphorylation of histidinol-phosphate to histidinol, the direct precursor of histidine.</text>
</comment>
<dbReference type="Gene3D" id="1.20.1440.100">
    <property type="entry name" value="SG protein - dephosphorylation function"/>
    <property type="match status" value="1"/>
</dbReference>
<dbReference type="EMBL" id="JACHXI010000007">
    <property type="protein sequence ID" value="MBB3103406.1"/>
    <property type="molecule type" value="Genomic_DNA"/>
</dbReference>
<evidence type="ECO:0000256" key="10">
    <source>
        <dbReference type="ARBA" id="ARBA00053547"/>
    </source>
</evidence>
<reference evidence="11 12" key="1">
    <citation type="submission" date="2020-08" db="EMBL/GenBank/DDBJ databases">
        <title>Genomic Encyclopedia of Type Strains, Phase III (KMG-III): the genomes of soil and plant-associated and newly described type strains.</title>
        <authorList>
            <person name="Whitman W."/>
        </authorList>
    </citation>
    <scope>NUCLEOTIDE SEQUENCE [LARGE SCALE GENOMIC DNA]</scope>
    <source>
        <strain evidence="11 12">CECT 4462</strain>
    </source>
</reference>
<dbReference type="PANTHER" id="PTHR43344:SF13">
    <property type="entry name" value="PHOSPHATASE RV3661-RELATED"/>
    <property type="match status" value="1"/>
</dbReference>
<comment type="caution">
    <text evidence="11">The sequence shown here is derived from an EMBL/GenBank/DDBJ whole genome shotgun (WGS) entry which is preliminary data.</text>
</comment>
<comment type="catalytic activity">
    <reaction evidence="9">
        <text>L-histidinol phosphate + H2O = L-histidinol + phosphate</text>
        <dbReference type="Rhea" id="RHEA:14465"/>
        <dbReference type="ChEBI" id="CHEBI:15377"/>
        <dbReference type="ChEBI" id="CHEBI:43474"/>
        <dbReference type="ChEBI" id="CHEBI:57699"/>
        <dbReference type="ChEBI" id="CHEBI:57980"/>
        <dbReference type="EC" id="3.1.3.15"/>
    </reaction>
    <physiologicalReaction direction="left-to-right" evidence="9">
        <dbReference type="Rhea" id="RHEA:14466"/>
    </physiologicalReaction>
</comment>
<evidence type="ECO:0000256" key="1">
    <source>
        <dbReference type="ARBA" id="ARBA00004970"/>
    </source>
</evidence>
<dbReference type="NCBIfam" id="TIGR01490">
    <property type="entry name" value="HAD-SF-IB-hyp1"/>
    <property type="match status" value="1"/>
</dbReference>
<proteinExistence type="inferred from homology"/>
<dbReference type="PANTHER" id="PTHR43344">
    <property type="entry name" value="PHOSPHOSERINE PHOSPHATASE"/>
    <property type="match status" value="1"/>
</dbReference>
<evidence type="ECO:0000256" key="9">
    <source>
        <dbReference type="ARBA" id="ARBA00052092"/>
    </source>
</evidence>
<evidence type="ECO:0000256" key="6">
    <source>
        <dbReference type="ARBA" id="ARBA00022801"/>
    </source>
</evidence>
<dbReference type="AlphaFoldDB" id="A0A839T4I5"/>
<evidence type="ECO:0000256" key="2">
    <source>
        <dbReference type="ARBA" id="ARBA00009184"/>
    </source>
</evidence>
<dbReference type="InterPro" id="IPR050582">
    <property type="entry name" value="HAD-like_SerB"/>
</dbReference>